<dbReference type="OrthoDB" id="3189729at2"/>
<dbReference type="CDD" id="cd05233">
    <property type="entry name" value="SDR_c"/>
    <property type="match status" value="1"/>
</dbReference>
<dbReference type="SUPFAM" id="SSF51735">
    <property type="entry name" value="NAD(P)-binding Rossmann-fold domains"/>
    <property type="match status" value="1"/>
</dbReference>
<dbReference type="PANTHER" id="PTHR42760">
    <property type="entry name" value="SHORT-CHAIN DEHYDROGENASES/REDUCTASES FAMILY MEMBER"/>
    <property type="match status" value="1"/>
</dbReference>
<dbReference type="Pfam" id="PF13561">
    <property type="entry name" value="adh_short_C2"/>
    <property type="match status" value="1"/>
</dbReference>
<sequence length="231" mass="24659">MGEATTKLFAEEGATVYGVDIKSDALKKWEDNPNVIPVVADLLDNDDIENLFNLVKEREGKLDILANIAGINDLCYPLLDTTEERWDMVIDLDLKVPFLLSQKAVEMMLPKESGVISVGSYAAYRGNHGPSYSAAKHGLMGLTSSVAAGYADKGICCNAINPGGVNTNIAENSGGEYHEEGVKRLGMATGNVPVPYGEPIEIARAALWLSVDEAHHINGALVPVDAGLSAF</sequence>
<dbReference type="EMBL" id="CP034593">
    <property type="protein sequence ID" value="AZQ76164.1"/>
    <property type="molecule type" value="Genomic_DNA"/>
</dbReference>
<gene>
    <name evidence="2" type="ORF">EJ997_01290</name>
</gene>
<evidence type="ECO:0000313" key="2">
    <source>
        <dbReference type="EMBL" id="AZQ76164.1"/>
    </source>
</evidence>
<dbReference type="Proteomes" id="UP000280344">
    <property type="component" value="Chromosome"/>
</dbReference>
<name>A0A3S9PUZ9_9ACTO</name>
<reference evidence="2 3" key="1">
    <citation type="submission" date="2018-12" db="EMBL/GenBank/DDBJ databases">
        <title>Complete genome sequence of Flaviflexus sp. H23T48.</title>
        <authorList>
            <person name="Bae J.-W."/>
            <person name="Lee J.-Y."/>
        </authorList>
    </citation>
    <scope>NUCLEOTIDE SEQUENCE [LARGE SCALE GENOMIC DNA]</scope>
    <source>
        <strain evidence="2 3">H23T48</strain>
    </source>
</reference>
<dbReference type="InterPro" id="IPR002347">
    <property type="entry name" value="SDR_fam"/>
</dbReference>
<dbReference type="PRINTS" id="PR00080">
    <property type="entry name" value="SDRFAMILY"/>
</dbReference>
<evidence type="ECO:0000313" key="3">
    <source>
        <dbReference type="Proteomes" id="UP000280344"/>
    </source>
</evidence>
<accession>A0A3S9PUZ9</accession>
<keyword evidence="3" id="KW-1185">Reference proteome</keyword>
<protein>
    <submittedName>
        <fullName evidence="2">SDR family oxidoreductase</fullName>
    </submittedName>
</protein>
<proteinExistence type="inferred from homology"/>
<dbReference type="Gene3D" id="3.40.50.720">
    <property type="entry name" value="NAD(P)-binding Rossmann-like Domain"/>
    <property type="match status" value="1"/>
</dbReference>
<evidence type="ECO:0000256" key="1">
    <source>
        <dbReference type="ARBA" id="ARBA00006484"/>
    </source>
</evidence>
<comment type="similarity">
    <text evidence="1">Belongs to the short-chain dehydrogenases/reductases (SDR) family.</text>
</comment>
<dbReference type="PRINTS" id="PR00081">
    <property type="entry name" value="GDHRDH"/>
</dbReference>
<dbReference type="KEGG" id="flh:EJ997_01290"/>
<organism evidence="2 3">
    <name type="scientific">Flaviflexus ciconiae</name>
    <dbReference type="NCBI Taxonomy" id="2496867"/>
    <lineage>
        <taxon>Bacteria</taxon>
        <taxon>Bacillati</taxon>
        <taxon>Actinomycetota</taxon>
        <taxon>Actinomycetes</taxon>
        <taxon>Actinomycetales</taxon>
        <taxon>Actinomycetaceae</taxon>
        <taxon>Flaviflexus</taxon>
    </lineage>
</organism>
<dbReference type="GO" id="GO:0016616">
    <property type="term" value="F:oxidoreductase activity, acting on the CH-OH group of donors, NAD or NADP as acceptor"/>
    <property type="evidence" value="ECO:0007669"/>
    <property type="project" value="TreeGrafter"/>
</dbReference>
<dbReference type="InterPro" id="IPR036291">
    <property type="entry name" value="NAD(P)-bd_dom_sf"/>
</dbReference>
<dbReference type="AlphaFoldDB" id="A0A3S9PUZ9"/>